<dbReference type="PRINTS" id="PR00625">
    <property type="entry name" value="JDOMAIN"/>
</dbReference>
<dbReference type="AlphaFoldDB" id="A0A0S4ITI3"/>
<reference evidence="5" key="1">
    <citation type="submission" date="2015-09" db="EMBL/GenBank/DDBJ databases">
        <authorList>
            <consortium name="Pathogen Informatics"/>
        </authorList>
    </citation>
    <scope>NUCLEOTIDE SEQUENCE [LARGE SCALE GENOMIC DNA]</scope>
    <source>
        <strain evidence="5">Lake Konstanz</strain>
    </source>
</reference>
<dbReference type="SUPFAM" id="SSF46565">
    <property type="entry name" value="Chaperone J-domain"/>
    <property type="match status" value="1"/>
</dbReference>
<evidence type="ECO:0000313" key="5">
    <source>
        <dbReference type="Proteomes" id="UP000051952"/>
    </source>
</evidence>
<feature type="region of interest" description="Disordered" evidence="1">
    <location>
        <begin position="392"/>
        <end position="423"/>
    </location>
</feature>
<proteinExistence type="predicted"/>
<dbReference type="OrthoDB" id="66964at2759"/>
<evidence type="ECO:0000313" key="4">
    <source>
        <dbReference type="EMBL" id="CUF84499.1"/>
    </source>
</evidence>
<keyword evidence="5" id="KW-1185">Reference proteome</keyword>
<dbReference type="CDD" id="cd06257">
    <property type="entry name" value="DnaJ"/>
    <property type="match status" value="1"/>
</dbReference>
<feature type="domain" description="J" evidence="3">
    <location>
        <begin position="432"/>
        <end position="501"/>
    </location>
</feature>
<name>A0A0S4ITI3_BODSA</name>
<evidence type="ECO:0000256" key="2">
    <source>
        <dbReference type="SAM" id="Phobius"/>
    </source>
</evidence>
<feature type="transmembrane region" description="Helical" evidence="2">
    <location>
        <begin position="295"/>
        <end position="311"/>
    </location>
</feature>
<dbReference type="SMART" id="SM00271">
    <property type="entry name" value="DnaJ"/>
    <property type="match status" value="1"/>
</dbReference>
<dbReference type="InterPro" id="IPR050817">
    <property type="entry name" value="DjlA_DnaK_co-chaperone"/>
</dbReference>
<dbReference type="OMA" id="WLEGPRY"/>
<keyword evidence="2" id="KW-0472">Membrane</keyword>
<dbReference type="Gene3D" id="1.10.287.110">
    <property type="entry name" value="DnaJ domain"/>
    <property type="match status" value="1"/>
</dbReference>
<keyword evidence="2" id="KW-1133">Transmembrane helix</keyword>
<feature type="transmembrane region" description="Helical" evidence="2">
    <location>
        <begin position="317"/>
        <end position="337"/>
    </location>
</feature>
<evidence type="ECO:0000256" key="1">
    <source>
        <dbReference type="SAM" id="MobiDB-lite"/>
    </source>
</evidence>
<dbReference type="EMBL" id="CYKH01000420">
    <property type="protein sequence ID" value="CUF84499.1"/>
    <property type="molecule type" value="Genomic_DNA"/>
</dbReference>
<dbReference type="InterPro" id="IPR001623">
    <property type="entry name" value="DnaJ_domain"/>
</dbReference>
<dbReference type="Proteomes" id="UP000051952">
    <property type="component" value="Unassembled WGS sequence"/>
</dbReference>
<dbReference type="InterPro" id="IPR036869">
    <property type="entry name" value="J_dom_sf"/>
</dbReference>
<sequence>MWQRSTHRWGCVLVSPQTASRRHFSADFFKESDDPTNSKKDLAAVQYDHKHQDLHTTSFHINKEAFGIPFHISSEAALDAACKHHGTTVRLHKCEKLMLPFWLFTTSCGGKFQAELNLKDPTLMTSNRTLWMDTPEYNFSYPLDDHFAFNQVSASYLLPQSTVESCVCGTHIPSMLIQRFELLQELEAMEEKAKLIPFVTSTDTALKLVETRLTRSRVLHFAEKELKKHHGSVKYANIMLKGVKVDANTVRPVFLPIYHMQVSSKFSNIVAPVYVCGALGTVKGPVIKHSKKQRVGAAVISTILSVFFSAPLLGPESAIACGIGAGVLSNFVLQLISRARFMRDMARELGELKTTGILNFATDQKGYKWNVADEERAEYEYREELRRRARKKDDFQQRLKEEQERDDARARGMKFDPKSRRRNDLKDVDPLGYYKILGLEGREIGASKKDIQAAFREESKKHHPDLNIGNEESAKTVMQSILEAYRVLRDPAKKKLYDTGRLLKDGRESPSS</sequence>
<dbReference type="Pfam" id="PF00226">
    <property type="entry name" value="DnaJ"/>
    <property type="match status" value="1"/>
</dbReference>
<organism evidence="4 5">
    <name type="scientific">Bodo saltans</name>
    <name type="common">Flagellated protozoan</name>
    <dbReference type="NCBI Taxonomy" id="75058"/>
    <lineage>
        <taxon>Eukaryota</taxon>
        <taxon>Discoba</taxon>
        <taxon>Euglenozoa</taxon>
        <taxon>Kinetoplastea</taxon>
        <taxon>Metakinetoplastina</taxon>
        <taxon>Eubodonida</taxon>
        <taxon>Bodonidae</taxon>
        <taxon>Bodo</taxon>
    </lineage>
</organism>
<keyword evidence="2" id="KW-0812">Transmembrane</keyword>
<gene>
    <name evidence="4" type="ORF">BSAL_66305</name>
</gene>
<evidence type="ECO:0000259" key="3">
    <source>
        <dbReference type="PROSITE" id="PS50076"/>
    </source>
</evidence>
<dbReference type="PROSITE" id="PS50076">
    <property type="entry name" value="DNAJ_2"/>
    <property type="match status" value="1"/>
</dbReference>
<protein>
    <submittedName>
        <fullName evidence="4">DNA-J chaperone, putative</fullName>
    </submittedName>
</protein>
<dbReference type="PANTHER" id="PTHR24074">
    <property type="entry name" value="CO-CHAPERONE PROTEIN DJLA"/>
    <property type="match status" value="1"/>
</dbReference>
<accession>A0A0S4ITI3</accession>
<dbReference type="VEuPathDB" id="TriTrypDB:BSAL_66305"/>